<feature type="DNA-binding region" description="H-T-H motif" evidence="2">
    <location>
        <begin position="108"/>
        <end position="127"/>
    </location>
</feature>
<keyword evidence="3" id="KW-1133">Transmembrane helix</keyword>
<dbReference type="PANTHER" id="PTHR30328">
    <property type="entry name" value="TRANSCRIPTIONAL REPRESSOR"/>
    <property type="match status" value="1"/>
</dbReference>
<gene>
    <name evidence="5" type="ORF">SAMN05444159_1501</name>
</gene>
<evidence type="ECO:0000256" key="3">
    <source>
        <dbReference type="SAM" id="Phobius"/>
    </source>
</evidence>
<feature type="transmembrane region" description="Helical" evidence="3">
    <location>
        <begin position="234"/>
        <end position="256"/>
    </location>
</feature>
<dbReference type="PROSITE" id="PS50977">
    <property type="entry name" value="HTH_TETR_2"/>
    <property type="match status" value="1"/>
</dbReference>
<proteinExistence type="predicted"/>
<dbReference type="InterPro" id="IPR041474">
    <property type="entry name" value="NicS_C"/>
</dbReference>
<dbReference type="PRINTS" id="PR00455">
    <property type="entry name" value="HTHTETR"/>
</dbReference>
<dbReference type="InterPro" id="IPR001647">
    <property type="entry name" value="HTH_TetR"/>
</dbReference>
<keyword evidence="3" id="KW-0472">Membrane</keyword>
<dbReference type="PANTHER" id="PTHR30328:SF54">
    <property type="entry name" value="HTH-TYPE TRANSCRIPTIONAL REPRESSOR SCO4008"/>
    <property type="match status" value="1"/>
</dbReference>
<protein>
    <submittedName>
        <fullName evidence="5">Transcriptional regulator, TetR family</fullName>
    </submittedName>
</protein>
<name>A0A1M6M6Q2_9BRAD</name>
<evidence type="ECO:0000313" key="6">
    <source>
        <dbReference type="Proteomes" id="UP000189935"/>
    </source>
</evidence>
<reference evidence="5 6" key="1">
    <citation type="submission" date="2016-11" db="EMBL/GenBank/DDBJ databases">
        <authorList>
            <person name="Jaros S."/>
            <person name="Januszkiewicz K."/>
            <person name="Wedrychowicz H."/>
        </authorList>
    </citation>
    <scope>NUCLEOTIDE SEQUENCE [LARGE SCALE GENOMIC DNA]</scope>
    <source>
        <strain evidence="5 6">GAS499</strain>
    </source>
</reference>
<dbReference type="GO" id="GO:0003677">
    <property type="term" value="F:DNA binding"/>
    <property type="evidence" value="ECO:0007669"/>
    <property type="project" value="UniProtKB-UniRule"/>
</dbReference>
<dbReference type="InterPro" id="IPR050109">
    <property type="entry name" value="HTH-type_TetR-like_transc_reg"/>
</dbReference>
<dbReference type="Pfam" id="PF00440">
    <property type="entry name" value="TetR_N"/>
    <property type="match status" value="1"/>
</dbReference>
<dbReference type="Gene3D" id="1.10.357.10">
    <property type="entry name" value="Tetracycline Repressor, domain 2"/>
    <property type="match status" value="1"/>
</dbReference>
<evidence type="ECO:0000256" key="2">
    <source>
        <dbReference type="PROSITE-ProRule" id="PRU00335"/>
    </source>
</evidence>
<organism evidence="5 6">
    <name type="scientific">Bradyrhizobium lablabi</name>
    <dbReference type="NCBI Taxonomy" id="722472"/>
    <lineage>
        <taxon>Bacteria</taxon>
        <taxon>Pseudomonadati</taxon>
        <taxon>Pseudomonadota</taxon>
        <taxon>Alphaproteobacteria</taxon>
        <taxon>Hyphomicrobiales</taxon>
        <taxon>Nitrobacteraceae</taxon>
        <taxon>Bradyrhizobium</taxon>
    </lineage>
</organism>
<feature type="domain" description="HTH tetR-type" evidence="4">
    <location>
        <begin position="85"/>
        <end position="145"/>
    </location>
</feature>
<dbReference type="AlphaFoldDB" id="A0A1M6M6Q2"/>
<keyword evidence="1 2" id="KW-0238">DNA-binding</keyword>
<dbReference type="SUPFAM" id="SSF48498">
    <property type="entry name" value="Tetracyclin repressor-like, C-terminal domain"/>
    <property type="match status" value="1"/>
</dbReference>
<evidence type="ECO:0000256" key="1">
    <source>
        <dbReference type="ARBA" id="ARBA00023125"/>
    </source>
</evidence>
<dbReference type="Proteomes" id="UP000189935">
    <property type="component" value="Chromosome I"/>
</dbReference>
<dbReference type="EMBL" id="LT670844">
    <property type="protein sequence ID" value="SHJ79097.1"/>
    <property type="molecule type" value="Genomic_DNA"/>
</dbReference>
<evidence type="ECO:0000313" key="5">
    <source>
        <dbReference type="EMBL" id="SHJ79097.1"/>
    </source>
</evidence>
<dbReference type="Pfam" id="PF17938">
    <property type="entry name" value="TetR_C_29"/>
    <property type="match status" value="1"/>
</dbReference>
<dbReference type="InterPro" id="IPR036271">
    <property type="entry name" value="Tet_transcr_reg_TetR-rel_C_sf"/>
</dbReference>
<dbReference type="SUPFAM" id="SSF46689">
    <property type="entry name" value="Homeodomain-like"/>
    <property type="match status" value="1"/>
</dbReference>
<evidence type="ECO:0000259" key="4">
    <source>
        <dbReference type="PROSITE" id="PS50977"/>
    </source>
</evidence>
<sequence>MSLRVIARSNATEQSIFMGRCRQMDCFHLRSSSYGGQVALLAMTVERIRFILKLPRLCYRHVSTFIRRPHLAKAKRILKWQRDPEGMRLRILEAAKQEFAAHGLAGARVDRIAAKAGANKRMLYYHVGKKDDLYLAVLEGAYEKIRVEERGLDLEHLDPPDAIERLIDFTWNYFIRNPEFLALLNTENLAKARHLKRSTKVKSMHSPFVEMIRTVVRRGVESGDFVVAVDPVQLYISIAALCFFYLSNSATLSVIFGRDLLSKDARDERLEHMVALVLAALTGKSAAVFGKSKMPKVRAPAHTGAE</sequence>
<keyword evidence="3" id="KW-0812">Transmembrane</keyword>
<dbReference type="InterPro" id="IPR009057">
    <property type="entry name" value="Homeodomain-like_sf"/>
</dbReference>
<accession>A0A1M6M6Q2</accession>